<evidence type="ECO:0000259" key="2">
    <source>
        <dbReference type="Pfam" id="PF01370"/>
    </source>
</evidence>
<protein>
    <submittedName>
        <fullName evidence="3">NAD-dependent epimerase/dehydratase family protein</fullName>
    </submittedName>
</protein>
<dbReference type="RefSeq" id="WP_141492471.1">
    <property type="nucleotide sequence ID" value="NZ_CP032485.1"/>
</dbReference>
<evidence type="ECO:0000313" key="3">
    <source>
        <dbReference type="EMBL" id="QDH24632.1"/>
    </source>
</evidence>
<dbReference type="OrthoDB" id="9801785at2"/>
<dbReference type="EMBL" id="CP032485">
    <property type="protein sequence ID" value="QDH24632.1"/>
    <property type="molecule type" value="Genomic_DNA"/>
</dbReference>
<sequence length="322" mass="35746">MKVLVTGVAGFIGAHVARALLDRGDEVIGVDNLNAYYDPALKHARLGWLIGRKGFSFVQEDIADRTAMDLVVSEHPDISHVVHLAAQAGVRYSLVDPYSYVHSNIMGHVVLLEACRKLRSLQHFVYASSSSVYGRNQSLPFAESDPVDAPSSLYAVTKRSGELTASAYAFLHKIPQTGLRFFTVYGPWGRPDMAYYGFADAICKGEPVTLYDGEGLSRDFTYIDDIVDGVLRVMACVPPPGEARILNLGGDHPQRVTRLIELLEEHLGRKARIELVSRPSADMERTWASLLEVRALCGWSPRVSMESGVEAFARWYKGFFFF</sequence>
<dbReference type="SUPFAM" id="SSF51735">
    <property type="entry name" value="NAD(P)-binding Rossmann-fold domains"/>
    <property type="match status" value="1"/>
</dbReference>
<reference evidence="3 4" key="1">
    <citation type="submission" date="2018-09" db="EMBL/GenBank/DDBJ databases">
        <title>The complete genome sequence of Neokomagataea tanensis NBRC 106556(T).</title>
        <authorList>
            <person name="Chua K.-O."/>
            <person name="See-Too W.-S."/>
            <person name="Hong K.-W."/>
            <person name="Yin W.-F."/>
            <person name="Chan K.-G."/>
        </authorList>
    </citation>
    <scope>NUCLEOTIDE SEQUENCE [LARGE SCALE GENOMIC DNA]</scope>
    <source>
        <strain evidence="4">AH13 \ NBRC 106556</strain>
    </source>
</reference>
<accession>A0A4Y6V3F2</accession>
<dbReference type="PRINTS" id="PR01713">
    <property type="entry name" value="NUCEPIMERASE"/>
</dbReference>
<evidence type="ECO:0000313" key="4">
    <source>
        <dbReference type="Proteomes" id="UP000317214"/>
    </source>
</evidence>
<dbReference type="Proteomes" id="UP000317214">
    <property type="component" value="Chromosome"/>
</dbReference>
<gene>
    <name evidence="3" type="ORF">D5366_04640</name>
</gene>
<dbReference type="InterPro" id="IPR036291">
    <property type="entry name" value="NAD(P)-bd_dom_sf"/>
</dbReference>
<dbReference type="InterPro" id="IPR001509">
    <property type="entry name" value="Epimerase_deHydtase"/>
</dbReference>
<dbReference type="PANTHER" id="PTHR43574">
    <property type="entry name" value="EPIMERASE-RELATED"/>
    <property type="match status" value="1"/>
</dbReference>
<dbReference type="AlphaFoldDB" id="A0A4Y6V3F2"/>
<name>A0A4Y6V3F2_9PROT</name>
<evidence type="ECO:0000256" key="1">
    <source>
        <dbReference type="ARBA" id="ARBA00023027"/>
    </source>
</evidence>
<dbReference type="Pfam" id="PF01370">
    <property type="entry name" value="Epimerase"/>
    <property type="match status" value="1"/>
</dbReference>
<proteinExistence type="predicted"/>
<dbReference type="Gene3D" id="3.40.50.720">
    <property type="entry name" value="NAD(P)-binding Rossmann-like Domain"/>
    <property type="match status" value="1"/>
</dbReference>
<dbReference type="KEGG" id="ntn:D5366_04640"/>
<keyword evidence="1" id="KW-0520">NAD</keyword>
<organism evidence="3 4">
    <name type="scientific">Neokomagataea tanensis</name>
    <dbReference type="NCBI Taxonomy" id="661191"/>
    <lineage>
        <taxon>Bacteria</taxon>
        <taxon>Pseudomonadati</taxon>
        <taxon>Pseudomonadota</taxon>
        <taxon>Alphaproteobacteria</taxon>
        <taxon>Acetobacterales</taxon>
        <taxon>Acetobacteraceae</taxon>
        <taxon>Neokomagataea</taxon>
    </lineage>
</organism>
<feature type="domain" description="NAD-dependent epimerase/dehydratase" evidence="2">
    <location>
        <begin position="3"/>
        <end position="249"/>
    </location>
</feature>
<dbReference type="Gene3D" id="3.90.25.10">
    <property type="entry name" value="UDP-galactose 4-epimerase, domain 1"/>
    <property type="match status" value="1"/>
</dbReference>
<keyword evidence="4" id="KW-1185">Reference proteome</keyword>